<keyword evidence="3" id="KW-1185">Reference proteome</keyword>
<dbReference type="EMBL" id="BPVZ01000235">
    <property type="protein sequence ID" value="GKV47770.1"/>
    <property type="molecule type" value="Genomic_DNA"/>
</dbReference>
<comment type="similarity">
    <text evidence="1">Belongs to the Luc7 family.</text>
</comment>
<organism evidence="2 3">
    <name type="scientific">Rubroshorea leprosula</name>
    <dbReference type="NCBI Taxonomy" id="152421"/>
    <lineage>
        <taxon>Eukaryota</taxon>
        <taxon>Viridiplantae</taxon>
        <taxon>Streptophyta</taxon>
        <taxon>Embryophyta</taxon>
        <taxon>Tracheophyta</taxon>
        <taxon>Spermatophyta</taxon>
        <taxon>Magnoliopsida</taxon>
        <taxon>eudicotyledons</taxon>
        <taxon>Gunneridae</taxon>
        <taxon>Pentapetalae</taxon>
        <taxon>rosids</taxon>
        <taxon>malvids</taxon>
        <taxon>Malvales</taxon>
        <taxon>Dipterocarpaceae</taxon>
        <taxon>Rubroshorea</taxon>
    </lineage>
</organism>
<dbReference type="GO" id="GO:0006376">
    <property type="term" value="P:mRNA splice site recognition"/>
    <property type="evidence" value="ECO:0007669"/>
    <property type="project" value="InterPro"/>
</dbReference>
<dbReference type="Pfam" id="PF03194">
    <property type="entry name" value="LUC7"/>
    <property type="match status" value="1"/>
</dbReference>
<comment type="caution">
    <text evidence="2">The sequence shown here is derived from an EMBL/GenBank/DDBJ whole genome shotgun (WGS) entry which is preliminary data.</text>
</comment>
<reference evidence="2 3" key="1">
    <citation type="journal article" date="2021" name="Commun. Biol.">
        <title>The genome of Shorea leprosula (Dipterocarpaceae) highlights the ecological relevance of drought in aseasonal tropical rainforests.</title>
        <authorList>
            <person name="Ng K.K.S."/>
            <person name="Kobayashi M.J."/>
            <person name="Fawcett J.A."/>
            <person name="Hatakeyama M."/>
            <person name="Paape T."/>
            <person name="Ng C.H."/>
            <person name="Ang C.C."/>
            <person name="Tnah L.H."/>
            <person name="Lee C.T."/>
            <person name="Nishiyama T."/>
            <person name="Sese J."/>
            <person name="O'Brien M.J."/>
            <person name="Copetti D."/>
            <person name="Mohd Noor M.I."/>
            <person name="Ong R.C."/>
            <person name="Putra M."/>
            <person name="Sireger I.Z."/>
            <person name="Indrioko S."/>
            <person name="Kosugi Y."/>
            <person name="Izuno A."/>
            <person name="Isagi Y."/>
            <person name="Lee S.L."/>
            <person name="Shimizu K.K."/>
        </authorList>
    </citation>
    <scope>NUCLEOTIDE SEQUENCE [LARGE SCALE GENOMIC DNA]</scope>
    <source>
        <strain evidence="2">214</strain>
    </source>
</reference>
<proteinExistence type="inferred from homology"/>
<name>A0AAV5MD28_9ROSI</name>
<evidence type="ECO:0000256" key="1">
    <source>
        <dbReference type="ARBA" id="ARBA00005655"/>
    </source>
</evidence>
<dbReference type="InterPro" id="IPR004882">
    <property type="entry name" value="Luc7-rel"/>
</dbReference>
<dbReference type="GO" id="GO:0005685">
    <property type="term" value="C:U1 snRNP"/>
    <property type="evidence" value="ECO:0007669"/>
    <property type="project" value="InterPro"/>
</dbReference>
<dbReference type="PANTHER" id="PTHR12375">
    <property type="entry name" value="RNA-BINDING PROTEIN LUC7-RELATED"/>
    <property type="match status" value="1"/>
</dbReference>
<protein>
    <submittedName>
        <fullName evidence="2">Uncharacterized protein</fullName>
    </submittedName>
</protein>
<evidence type="ECO:0000313" key="2">
    <source>
        <dbReference type="EMBL" id="GKV47770.1"/>
    </source>
</evidence>
<evidence type="ECO:0000313" key="3">
    <source>
        <dbReference type="Proteomes" id="UP001054252"/>
    </source>
</evidence>
<dbReference type="GO" id="GO:0003729">
    <property type="term" value="F:mRNA binding"/>
    <property type="evidence" value="ECO:0007669"/>
    <property type="project" value="InterPro"/>
</dbReference>
<dbReference type="AlphaFoldDB" id="A0AAV5MD28"/>
<sequence length="115" mass="12860">MINEKLKKAEDLGEKGMVDKAQKTLEGAEALKKISISEFSSVISLYTRQEPVLDSSNKYIAADVRITYQKLHVCDICGALLSVYDSDQRLADHFGGKRHLGYMQIRDKLAGLQGR</sequence>
<gene>
    <name evidence="2" type="ORF">SLEP1_g54636</name>
</gene>
<accession>A0AAV5MD28</accession>
<dbReference type="Proteomes" id="UP001054252">
    <property type="component" value="Unassembled WGS sequence"/>
</dbReference>